<dbReference type="Gene3D" id="3.20.80.10">
    <property type="entry name" value="Regulatory factor, effector binding domain"/>
    <property type="match status" value="1"/>
</dbReference>
<keyword evidence="1" id="KW-0678">Repressor</keyword>
<evidence type="ECO:0000259" key="5">
    <source>
        <dbReference type="PROSITE" id="PS50937"/>
    </source>
</evidence>
<dbReference type="SUPFAM" id="SSF46955">
    <property type="entry name" value="Putative DNA-binding domain"/>
    <property type="match status" value="1"/>
</dbReference>
<keyword evidence="7" id="KW-1185">Reference proteome</keyword>
<accession>A0A8J7GYI5</accession>
<dbReference type="PANTHER" id="PTHR30204:SF69">
    <property type="entry name" value="MERR-FAMILY TRANSCRIPTIONAL REGULATOR"/>
    <property type="match status" value="1"/>
</dbReference>
<dbReference type="AlphaFoldDB" id="A0A8J7GYI5"/>
<dbReference type="Proteomes" id="UP000623269">
    <property type="component" value="Unassembled WGS sequence"/>
</dbReference>
<keyword evidence="4" id="KW-0804">Transcription</keyword>
<evidence type="ECO:0000313" key="6">
    <source>
        <dbReference type="EMBL" id="MBH1940569.1"/>
    </source>
</evidence>
<dbReference type="InterPro" id="IPR011256">
    <property type="entry name" value="Reg_factor_effector_dom_sf"/>
</dbReference>
<dbReference type="InterPro" id="IPR009061">
    <property type="entry name" value="DNA-bd_dom_put_sf"/>
</dbReference>
<feature type="domain" description="HTH merR-type" evidence="5">
    <location>
        <begin position="4"/>
        <end position="74"/>
    </location>
</feature>
<dbReference type="InterPro" id="IPR047057">
    <property type="entry name" value="MerR_fam"/>
</dbReference>
<dbReference type="Pfam" id="PF13411">
    <property type="entry name" value="MerR_1"/>
    <property type="match status" value="1"/>
</dbReference>
<evidence type="ECO:0000256" key="4">
    <source>
        <dbReference type="ARBA" id="ARBA00023163"/>
    </source>
</evidence>
<dbReference type="SMART" id="SM00422">
    <property type="entry name" value="HTH_MERR"/>
    <property type="match status" value="1"/>
</dbReference>
<dbReference type="SUPFAM" id="SSF55136">
    <property type="entry name" value="Probable bacterial effector-binding domain"/>
    <property type="match status" value="1"/>
</dbReference>
<dbReference type="Pfam" id="PF06445">
    <property type="entry name" value="GyrI-like"/>
    <property type="match status" value="1"/>
</dbReference>
<evidence type="ECO:0000256" key="1">
    <source>
        <dbReference type="ARBA" id="ARBA00022491"/>
    </source>
</evidence>
<dbReference type="SMART" id="SM00871">
    <property type="entry name" value="AraC_E_bind"/>
    <property type="match status" value="1"/>
</dbReference>
<dbReference type="GO" id="GO:0003677">
    <property type="term" value="F:DNA binding"/>
    <property type="evidence" value="ECO:0007669"/>
    <property type="project" value="UniProtKB-KW"/>
</dbReference>
<dbReference type="InterPro" id="IPR010499">
    <property type="entry name" value="AraC_E-bd"/>
</dbReference>
<dbReference type="RefSeq" id="WP_197660792.1">
    <property type="nucleotide sequence ID" value="NZ_JAEAGR010000005.1"/>
</dbReference>
<protein>
    <submittedName>
        <fullName evidence="6">MerR family transcriptional regulator</fullName>
    </submittedName>
</protein>
<dbReference type="InterPro" id="IPR000551">
    <property type="entry name" value="MerR-type_HTH_dom"/>
</dbReference>
<gene>
    <name evidence="6" type="ORF">I5677_06685</name>
</gene>
<organism evidence="6 7">
    <name type="scientific">Mobilitalea sibirica</name>
    <dbReference type="NCBI Taxonomy" id="1462919"/>
    <lineage>
        <taxon>Bacteria</taxon>
        <taxon>Bacillati</taxon>
        <taxon>Bacillota</taxon>
        <taxon>Clostridia</taxon>
        <taxon>Lachnospirales</taxon>
        <taxon>Lachnospiraceae</taxon>
        <taxon>Mobilitalea</taxon>
    </lineage>
</organism>
<name>A0A8J7GYI5_9FIRM</name>
<keyword evidence="3" id="KW-0238">DNA-binding</keyword>
<dbReference type="GO" id="GO:0003700">
    <property type="term" value="F:DNA-binding transcription factor activity"/>
    <property type="evidence" value="ECO:0007669"/>
    <property type="project" value="InterPro"/>
</dbReference>
<dbReference type="InterPro" id="IPR029442">
    <property type="entry name" value="GyrI-like"/>
</dbReference>
<dbReference type="PROSITE" id="PS50937">
    <property type="entry name" value="HTH_MERR_2"/>
    <property type="match status" value="1"/>
</dbReference>
<evidence type="ECO:0000256" key="2">
    <source>
        <dbReference type="ARBA" id="ARBA00023015"/>
    </source>
</evidence>
<evidence type="ECO:0000256" key="3">
    <source>
        <dbReference type="ARBA" id="ARBA00023125"/>
    </source>
</evidence>
<comment type="caution">
    <text evidence="6">The sequence shown here is derived from an EMBL/GenBank/DDBJ whole genome shotgun (WGS) entry which is preliminary data.</text>
</comment>
<evidence type="ECO:0000313" key="7">
    <source>
        <dbReference type="Proteomes" id="UP000623269"/>
    </source>
</evidence>
<reference evidence="6" key="1">
    <citation type="submission" date="2020-12" db="EMBL/GenBank/DDBJ databases">
        <title>M. sibirica DSM 26468T genome.</title>
        <authorList>
            <person name="Thieme N."/>
            <person name="Rettenmaier R."/>
            <person name="Zverlov V."/>
            <person name="Liebl W."/>
        </authorList>
    </citation>
    <scope>NUCLEOTIDE SEQUENCE</scope>
    <source>
        <strain evidence="6">DSM 26468</strain>
    </source>
</reference>
<dbReference type="PROSITE" id="PS00552">
    <property type="entry name" value="HTH_MERR_1"/>
    <property type="match status" value="1"/>
</dbReference>
<dbReference type="PANTHER" id="PTHR30204">
    <property type="entry name" value="REDOX-CYCLING DRUG-SENSING TRANSCRIPTIONAL ACTIVATOR SOXR"/>
    <property type="match status" value="1"/>
</dbReference>
<keyword evidence="2" id="KW-0805">Transcription regulation</keyword>
<dbReference type="EMBL" id="JAEAGR010000005">
    <property type="protein sequence ID" value="MBH1940569.1"/>
    <property type="molecule type" value="Genomic_DNA"/>
</dbReference>
<sequence>MQQYYSIGQIASICSISIQTLRYYDKINLIKPSYVDRLSNYRYYTDADIKNLRIIIDMKDTGLSLEEIKDCLYKENYTDITYILEKKREEYLDKLKATNTILSRINYRLENLKLQDRAADTISDFINSIEIKEIPKRTVAYTRYMSSCSHDQIVKRYFDLDNLLKREGLEATGSRIAIYHDFLNNFNPLNCDFETCIPIKTDIVHKDFIRVIKEGLYATGIFKGTYEGQCSVLVEWIKEKGFQITGPGVEVYINSFMNTKFPKNYITEVQFPIKRC</sequence>
<proteinExistence type="predicted"/>
<dbReference type="Gene3D" id="1.10.1660.10">
    <property type="match status" value="1"/>
</dbReference>